<dbReference type="AlphaFoldDB" id="A0A914DUA8"/>
<protein>
    <submittedName>
        <fullName evidence="3">Uncharacterized protein</fullName>
    </submittedName>
</protein>
<proteinExistence type="predicted"/>
<accession>A0A914DUA8</accession>
<dbReference type="Proteomes" id="UP000887540">
    <property type="component" value="Unplaced"/>
</dbReference>
<evidence type="ECO:0000313" key="3">
    <source>
        <dbReference type="WBParaSite" id="ACRNAN_scaffold3814.g21898.t1"/>
    </source>
</evidence>
<evidence type="ECO:0000313" key="2">
    <source>
        <dbReference type="Proteomes" id="UP000887540"/>
    </source>
</evidence>
<keyword evidence="1" id="KW-0732">Signal</keyword>
<feature type="signal peptide" evidence="1">
    <location>
        <begin position="1"/>
        <end position="22"/>
    </location>
</feature>
<feature type="chain" id="PRO_5038100071" evidence="1">
    <location>
        <begin position="23"/>
        <end position="121"/>
    </location>
</feature>
<reference evidence="3" key="1">
    <citation type="submission" date="2022-11" db="UniProtKB">
        <authorList>
            <consortium name="WormBaseParasite"/>
        </authorList>
    </citation>
    <scope>IDENTIFICATION</scope>
</reference>
<sequence>MAQVIYFLIFSLLIVLIHHTVSQPAPLNGCSLAKSGISPTATGAAQYTSVNWVNEPNQCNTLCSMNYGLFGNMGAAPCKAYAFSYSVPLYSTQGDLCYLYTVISNSSGITANGTYNLYTCP</sequence>
<name>A0A914DUA8_9BILA</name>
<dbReference type="WBParaSite" id="ACRNAN_scaffold3814.g21898.t1">
    <property type="protein sequence ID" value="ACRNAN_scaffold3814.g21898.t1"/>
    <property type="gene ID" value="ACRNAN_scaffold3814.g21898"/>
</dbReference>
<keyword evidence="2" id="KW-1185">Reference proteome</keyword>
<organism evidence="2 3">
    <name type="scientific">Acrobeloides nanus</name>
    <dbReference type="NCBI Taxonomy" id="290746"/>
    <lineage>
        <taxon>Eukaryota</taxon>
        <taxon>Metazoa</taxon>
        <taxon>Ecdysozoa</taxon>
        <taxon>Nematoda</taxon>
        <taxon>Chromadorea</taxon>
        <taxon>Rhabditida</taxon>
        <taxon>Tylenchina</taxon>
        <taxon>Cephalobomorpha</taxon>
        <taxon>Cephaloboidea</taxon>
        <taxon>Cephalobidae</taxon>
        <taxon>Acrobeloides</taxon>
    </lineage>
</organism>
<evidence type="ECO:0000256" key="1">
    <source>
        <dbReference type="SAM" id="SignalP"/>
    </source>
</evidence>